<dbReference type="EMBL" id="JACMHY010000001">
    <property type="protein sequence ID" value="MBC2863867.1"/>
    <property type="molecule type" value="Genomic_DNA"/>
</dbReference>
<dbReference type="GO" id="GO:0016787">
    <property type="term" value="F:hydrolase activity"/>
    <property type="evidence" value="ECO:0007669"/>
    <property type="project" value="UniProtKB-KW"/>
</dbReference>
<evidence type="ECO:0000313" key="5">
    <source>
        <dbReference type="Proteomes" id="UP000517694"/>
    </source>
</evidence>
<dbReference type="OrthoDB" id="3629246at2"/>
<comment type="caution">
    <text evidence="4">The sequence shown here is derived from an EMBL/GenBank/DDBJ whole genome shotgun (WGS) entry which is preliminary data.</text>
</comment>
<dbReference type="Gene3D" id="3.40.50.1000">
    <property type="entry name" value="HAD superfamily/HAD-like"/>
    <property type="match status" value="1"/>
</dbReference>
<dbReference type="PANTHER" id="PTHR31284:SF10">
    <property type="entry name" value="ACID PHOSPHATASE-LIKE PROTEIN"/>
    <property type="match status" value="1"/>
</dbReference>
<evidence type="ECO:0000313" key="4">
    <source>
        <dbReference type="EMBL" id="MBC2863867.1"/>
    </source>
</evidence>
<evidence type="ECO:0000256" key="1">
    <source>
        <dbReference type="ARBA" id="ARBA00022729"/>
    </source>
</evidence>
<dbReference type="PANTHER" id="PTHR31284">
    <property type="entry name" value="ACID PHOSPHATASE-LIKE PROTEIN"/>
    <property type="match status" value="1"/>
</dbReference>
<feature type="chain" id="PRO_5030763058" evidence="3">
    <location>
        <begin position="32"/>
        <end position="250"/>
    </location>
</feature>
<dbReference type="InterPro" id="IPR005519">
    <property type="entry name" value="Acid_phosphat_B-like"/>
</dbReference>
<organism evidence="4 5">
    <name type="scientific">Streptomyces mexicanus</name>
    <dbReference type="NCBI Taxonomy" id="178566"/>
    <lineage>
        <taxon>Bacteria</taxon>
        <taxon>Bacillati</taxon>
        <taxon>Actinomycetota</taxon>
        <taxon>Actinomycetes</taxon>
        <taxon>Kitasatosporales</taxon>
        <taxon>Streptomycetaceae</taxon>
        <taxon>Streptomyces</taxon>
    </lineage>
</organism>
<dbReference type="InterPro" id="IPR036412">
    <property type="entry name" value="HAD-like_sf"/>
</dbReference>
<dbReference type="Pfam" id="PF03767">
    <property type="entry name" value="Acid_phosphat_B"/>
    <property type="match status" value="2"/>
</dbReference>
<keyword evidence="1 3" id="KW-0732">Signal</keyword>
<evidence type="ECO:0000256" key="2">
    <source>
        <dbReference type="SAM" id="MobiDB-lite"/>
    </source>
</evidence>
<dbReference type="Proteomes" id="UP000517694">
    <property type="component" value="Unassembled WGS sequence"/>
</dbReference>
<name>A0A7X1HVL8_9ACTN</name>
<protein>
    <submittedName>
        <fullName evidence="4">Hydrolase</fullName>
    </submittedName>
</protein>
<evidence type="ECO:0000256" key="3">
    <source>
        <dbReference type="SAM" id="SignalP"/>
    </source>
</evidence>
<proteinExistence type="predicted"/>
<dbReference type="InterPro" id="IPR023214">
    <property type="entry name" value="HAD_sf"/>
</dbReference>
<feature type="region of interest" description="Disordered" evidence="2">
    <location>
        <begin position="33"/>
        <end position="78"/>
    </location>
</feature>
<reference evidence="4 5" key="1">
    <citation type="submission" date="2020-08" db="EMBL/GenBank/DDBJ databases">
        <title>Whole-Genome Sequence of French Clinical Streptomyces mexicanus Strain Q0842.</title>
        <authorList>
            <person name="Boxberger M."/>
            <person name="La Scola B."/>
        </authorList>
    </citation>
    <scope>NUCLEOTIDE SEQUENCE [LARGE SCALE GENOMIC DNA]</scope>
    <source>
        <strain evidence="4 5">Marseille-Q0842</strain>
    </source>
</reference>
<gene>
    <name evidence="4" type="ORF">H1R13_02325</name>
</gene>
<dbReference type="RefSeq" id="WP_159667227.1">
    <property type="nucleotide sequence ID" value="NZ_JACMHY010000001.1"/>
</dbReference>
<sequence length="250" mass="26071">MTPGTFTRRIATTALATVAVTALAVPVAAQAAPDGPAAASAPSAHAAGGRAAQPAPAPAHTVASAPAHPTAAQQSADMAATAAASGTVDHATWQQDCQAVMDQALPYLKQRVASARPGEKQAVVLDVDNTALETDFGFRYPQPANRPVLDVARYAQEHGVALFFVTARPGIIKAPTEYNLEHDGYEVSGLYVRGLLDLFQDVAAYKPAQRVRIENAGYTIIANIGNSATDLTGGHAERTFKLPDYDGQLS</sequence>
<dbReference type="AlphaFoldDB" id="A0A7X1HVL8"/>
<accession>A0A7X1HVL8</accession>
<feature type="signal peptide" evidence="3">
    <location>
        <begin position="1"/>
        <end position="31"/>
    </location>
</feature>
<dbReference type="SUPFAM" id="SSF56784">
    <property type="entry name" value="HAD-like"/>
    <property type="match status" value="1"/>
</dbReference>
<keyword evidence="5" id="KW-1185">Reference proteome</keyword>
<keyword evidence="4" id="KW-0378">Hydrolase</keyword>
<feature type="compositionally biased region" description="Low complexity" evidence="2">
    <location>
        <begin position="33"/>
        <end position="63"/>
    </location>
</feature>